<dbReference type="GO" id="GO:0007186">
    <property type="term" value="P:G protein-coupled receptor signaling pathway"/>
    <property type="evidence" value="ECO:0007669"/>
    <property type="project" value="InterPro"/>
</dbReference>
<feature type="transmembrane region" description="Helical" evidence="6">
    <location>
        <begin position="306"/>
        <end position="329"/>
    </location>
</feature>
<dbReference type="STRING" id="597456.A0A0L7QYR8"/>
<dbReference type="Pfam" id="PF21892">
    <property type="entry name" value="TMEM145_N"/>
    <property type="match status" value="1"/>
</dbReference>
<evidence type="ECO:0000256" key="6">
    <source>
        <dbReference type="SAM" id="Phobius"/>
    </source>
</evidence>
<dbReference type="EMBL" id="KQ414687">
    <property type="protein sequence ID" value="KOC63728.1"/>
    <property type="molecule type" value="Genomic_DNA"/>
</dbReference>
<evidence type="ECO:0000256" key="4">
    <source>
        <dbReference type="ARBA" id="ARBA00023136"/>
    </source>
</evidence>
<evidence type="ECO:0000259" key="7">
    <source>
        <dbReference type="Pfam" id="PF10192"/>
    </source>
</evidence>
<organism evidence="9 10">
    <name type="scientific">Habropoda laboriosa</name>
    <dbReference type="NCBI Taxonomy" id="597456"/>
    <lineage>
        <taxon>Eukaryota</taxon>
        <taxon>Metazoa</taxon>
        <taxon>Ecdysozoa</taxon>
        <taxon>Arthropoda</taxon>
        <taxon>Hexapoda</taxon>
        <taxon>Insecta</taxon>
        <taxon>Pterygota</taxon>
        <taxon>Neoptera</taxon>
        <taxon>Endopterygota</taxon>
        <taxon>Hymenoptera</taxon>
        <taxon>Apocrita</taxon>
        <taxon>Aculeata</taxon>
        <taxon>Apoidea</taxon>
        <taxon>Anthophila</taxon>
        <taxon>Apidae</taxon>
        <taxon>Habropoda</taxon>
    </lineage>
</organism>
<dbReference type="InterPro" id="IPR019336">
    <property type="entry name" value="GPR180/TMEM145_TM"/>
</dbReference>
<dbReference type="Proteomes" id="UP000053825">
    <property type="component" value="Unassembled WGS sequence"/>
</dbReference>
<feature type="transmembrane region" description="Helical" evidence="6">
    <location>
        <begin position="216"/>
        <end position="238"/>
    </location>
</feature>
<feature type="transmembrane region" description="Helical" evidence="6">
    <location>
        <begin position="21"/>
        <end position="39"/>
    </location>
</feature>
<dbReference type="InterPro" id="IPR047831">
    <property type="entry name" value="GPR180/TMEM145"/>
</dbReference>
<reference evidence="9 10" key="1">
    <citation type="submission" date="2015-07" db="EMBL/GenBank/DDBJ databases">
        <title>The genome of Habropoda laboriosa.</title>
        <authorList>
            <person name="Pan H."/>
            <person name="Kapheim K."/>
        </authorList>
    </citation>
    <scope>NUCLEOTIDE SEQUENCE [LARGE SCALE GENOMIC DNA]</scope>
    <source>
        <strain evidence="9">0110345459</strain>
    </source>
</reference>
<feature type="transmembrane region" description="Helical" evidence="6">
    <location>
        <begin position="263"/>
        <end position="285"/>
    </location>
</feature>
<accession>A0A0L7QYR8</accession>
<proteinExistence type="predicted"/>
<feature type="domain" description="GPR180/TMEM145 transmembrane" evidence="7">
    <location>
        <begin position="290"/>
        <end position="352"/>
    </location>
</feature>
<keyword evidence="10" id="KW-1185">Reference proteome</keyword>
<dbReference type="OrthoDB" id="205745at2759"/>
<keyword evidence="3 6" id="KW-1133">Transmembrane helix</keyword>
<sequence length="409" mass="46872">MKQICRYDFSSGKLCGRVSTAFNMWLLFFTMFPFLLTYSESKILQGRLVTRENWAFLARFCFLTEEGTFRYNFELGGKEKNLKILLYYDAPDQWTSIYPSNKTCIEKEAILWDGIGQIIPLSNLTSEESGCVVKEDARMRCASFRRFRSEIGLNVSYWVSLTNAPHGYFWKEHFSVDEFYILPELITIACIYVVLVILSIYVAMQLRARRLLHVSYKIFVASLLCQLVGMLFEIYSYINLGLRGVPSEGASLLGQLLEACSDILYTVLMLLLALGFTVTKSILTAKQIKWLTVKKMSTKLHFYGSLFSLGSAWFLCHPLTILCITLLVDEWVRESVAKGCSLWIIFMGHIIFLYITRPSMANKRFPFHIRTCQVMPIGGDGQDHSYEPHIRTTTSAFTISHLTPATLQS</sequence>
<feature type="transmembrane region" description="Helical" evidence="6">
    <location>
        <begin position="179"/>
        <end position="204"/>
    </location>
</feature>
<evidence type="ECO:0000313" key="9">
    <source>
        <dbReference type="EMBL" id="KOC63728.1"/>
    </source>
</evidence>
<feature type="domain" description="GPR180-like N-terminal" evidence="8">
    <location>
        <begin position="45"/>
        <end position="150"/>
    </location>
</feature>
<dbReference type="GO" id="GO:0019236">
    <property type="term" value="P:response to pheromone"/>
    <property type="evidence" value="ECO:0007669"/>
    <property type="project" value="InterPro"/>
</dbReference>
<feature type="domain" description="GPR180/TMEM145 transmembrane" evidence="7">
    <location>
        <begin position="189"/>
        <end position="284"/>
    </location>
</feature>
<evidence type="ECO:0000256" key="1">
    <source>
        <dbReference type="ARBA" id="ARBA00004141"/>
    </source>
</evidence>
<comment type="subcellular location">
    <subcellularLocation>
        <location evidence="1">Membrane</location>
        <topology evidence="1">Multi-pass membrane protein</topology>
    </subcellularLocation>
</comment>
<evidence type="ECO:0000256" key="5">
    <source>
        <dbReference type="ARBA" id="ARBA00023180"/>
    </source>
</evidence>
<gene>
    <name evidence="9" type="ORF">WH47_02267</name>
</gene>
<evidence type="ECO:0000256" key="3">
    <source>
        <dbReference type="ARBA" id="ARBA00022989"/>
    </source>
</evidence>
<evidence type="ECO:0000259" key="8">
    <source>
        <dbReference type="Pfam" id="PF21892"/>
    </source>
</evidence>
<name>A0A0L7QYR8_9HYME</name>
<keyword evidence="2 6" id="KW-0812">Transmembrane</keyword>
<protein>
    <submittedName>
        <fullName evidence="9">Transmembrane protein 145</fullName>
    </submittedName>
</protein>
<keyword evidence="5" id="KW-0325">Glycoprotein</keyword>
<feature type="transmembrane region" description="Helical" evidence="6">
    <location>
        <begin position="335"/>
        <end position="355"/>
    </location>
</feature>
<evidence type="ECO:0000313" key="10">
    <source>
        <dbReference type="Proteomes" id="UP000053825"/>
    </source>
</evidence>
<dbReference type="PANTHER" id="PTHR23252">
    <property type="entry name" value="INTIMAL THICKNESS RECEPTOR-RELATED"/>
    <property type="match status" value="1"/>
</dbReference>
<dbReference type="PANTHER" id="PTHR23252:SF24">
    <property type="entry name" value="TRANSMEMBRANE PROTEIN 145"/>
    <property type="match status" value="1"/>
</dbReference>
<dbReference type="InterPro" id="IPR053880">
    <property type="entry name" value="GPR180-like_N"/>
</dbReference>
<dbReference type="AlphaFoldDB" id="A0A0L7QYR8"/>
<evidence type="ECO:0000256" key="2">
    <source>
        <dbReference type="ARBA" id="ARBA00022692"/>
    </source>
</evidence>
<keyword evidence="4 6" id="KW-0472">Membrane</keyword>
<dbReference type="Pfam" id="PF10192">
    <property type="entry name" value="GPR180-TMEM145_TM"/>
    <property type="match status" value="2"/>
</dbReference>
<dbReference type="GO" id="GO:0016020">
    <property type="term" value="C:membrane"/>
    <property type="evidence" value="ECO:0007669"/>
    <property type="project" value="UniProtKB-SubCell"/>
</dbReference>